<name>D8TVW9_VOLCA</name>
<protein>
    <recommendedName>
        <fullName evidence="3">Apple domain-containing protein</fullName>
    </recommendedName>
</protein>
<gene>
    <name evidence="1" type="ORF">VOLCADRAFT_104769</name>
</gene>
<dbReference type="EMBL" id="GL378340">
    <property type="protein sequence ID" value="EFJ48379.1"/>
    <property type="molecule type" value="Genomic_DNA"/>
</dbReference>
<accession>D8TVW9</accession>
<proteinExistence type="predicted"/>
<organism evidence="2">
    <name type="scientific">Volvox carteri f. nagariensis</name>
    <dbReference type="NCBI Taxonomy" id="3068"/>
    <lineage>
        <taxon>Eukaryota</taxon>
        <taxon>Viridiplantae</taxon>
        <taxon>Chlorophyta</taxon>
        <taxon>core chlorophytes</taxon>
        <taxon>Chlorophyceae</taxon>
        <taxon>CS clade</taxon>
        <taxon>Chlamydomonadales</taxon>
        <taxon>Volvocaceae</taxon>
        <taxon>Volvox</taxon>
    </lineage>
</organism>
<sequence length="168" mass="18000">ACADCVLNLNADCAIIPGYTLSPGADHYGDDINCQITTANWGASICSSRSDCKAFNSYTIQDGTQWSCAKRVASPLANANGICFYTKINNPCAQVPGYKLAADQDHFGDDIYCVQLSLTDAISRCNSDTRCKSFNTWYLNNDGSAYACLKTVGTPTTPKAGVCSYVKV</sequence>
<evidence type="ECO:0008006" key="3">
    <source>
        <dbReference type="Google" id="ProtNLM"/>
    </source>
</evidence>
<dbReference type="KEGG" id="vcn:VOLCADRAFT_104769"/>
<evidence type="ECO:0000313" key="1">
    <source>
        <dbReference type="EMBL" id="EFJ48379.1"/>
    </source>
</evidence>
<reference evidence="1 2" key="1">
    <citation type="journal article" date="2010" name="Science">
        <title>Genomic analysis of organismal complexity in the multicellular green alga Volvox carteri.</title>
        <authorList>
            <person name="Prochnik S.E."/>
            <person name="Umen J."/>
            <person name="Nedelcu A.M."/>
            <person name="Hallmann A."/>
            <person name="Miller S.M."/>
            <person name="Nishii I."/>
            <person name="Ferris P."/>
            <person name="Kuo A."/>
            <person name="Mitros T."/>
            <person name="Fritz-Laylin L.K."/>
            <person name="Hellsten U."/>
            <person name="Chapman J."/>
            <person name="Simakov O."/>
            <person name="Rensing S.A."/>
            <person name="Terry A."/>
            <person name="Pangilinan J."/>
            <person name="Kapitonov V."/>
            <person name="Jurka J."/>
            <person name="Salamov A."/>
            <person name="Shapiro H."/>
            <person name="Schmutz J."/>
            <person name="Grimwood J."/>
            <person name="Lindquist E."/>
            <person name="Lucas S."/>
            <person name="Grigoriev I.V."/>
            <person name="Schmitt R."/>
            <person name="Kirk D."/>
            <person name="Rokhsar D.S."/>
        </authorList>
    </citation>
    <scope>NUCLEOTIDE SEQUENCE [LARGE SCALE GENOMIC DNA]</scope>
    <source>
        <strain evidence="2">f. Nagariensis / Eve</strain>
    </source>
</reference>
<dbReference type="AlphaFoldDB" id="D8TVW9"/>
<feature type="non-terminal residue" evidence="1">
    <location>
        <position position="1"/>
    </location>
</feature>
<dbReference type="Proteomes" id="UP000001058">
    <property type="component" value="Unassembled WGS sequence"/>
</dbReference>
<dbReference type="RefSeq" id="XP_002950633.1">
    <property type="nucleotide sequence ID" value="XM_002950587.1"/>
</dbReference>
<dbReference type="InParanoid" id="D8TVW9"/>
<dbReference type="GeneID" id="9617828"/>
<evidence type="ECO:0000313" key="2">
    <source>
        <dbReference type="Proteomes" id="UP000001058"/>
    </source>
</evidence>
<keyword evidence="2" id="KW-1185">Reference proteome</keyword>